<dbReference type="GO" id="GO:0044550">
    <property type="term" value="P:secondary metabolite biosynthetic process"/>
    <property type="evidence" value="ECO:0007669"/>
    <property type="project" value="TreeGrafter"/>
</dbReference>
<feature type="domain" description="Beta-ketoacyl-[acyl-carrier-protein] synthase III N-terminal" evidence="4">
    <location>
        <begin position="108"/>
        <end position="182"/>
    </location>
</feature>
<dbReference type="EC" id="2.3.1.180" evidence="5"/>
<dbReference type="EMBL" id="JACBZS010000001">
    <property type="protein sequence ID" value="NYI71597.1"/>
    <property type="molecule type" value="Genomic_DNA"/>
</dbReference>
<dbReference type="GO" id="GO:0004315">
    <property type="term" value="F:3-oxoacyl-[acyl-carrier-protein] synthase activity"/>
    <property type="evidence" value="ECO:0007669"/>
    <property type="project" value="InterPro"/>
</dbReference>
<keyword evidence="1 5" id="KW-0808">Transferase</keyword>
<dbReference type="GO" id="GO:0006633">
    <property type="term" value="P:fatty acid biosynthetic process"/>
    <property type="evidence" value="ECO:0007669"/>
    <property type="project" value="InterPro"/>
</dbReference>
<protein>
    <submittedName>
        <fullName evidence="5">3-oxoacyl-[acyl-carrier-protein] synthase-3</fullName>
        <ecNumber evidence="5">2.3.1.180</ecNumber>
    </submittedName>
</protein>
<dbReference type="Gene3D" id="3.40.47.10">
    <property type="match status" value="1"/>
</dbReference>
<evidence type="ECO:0000256" key="2">
    <source>
        <dbReference type="ARBA" id="ARBA00023315"/>
    </source>
</evidence>
<dbReference type="Pfam" id="PF08541">
    <property type="entry name" value="ACP_syn_III_C"/>
    <property type="match status" value="1"/>
</dbReference>
<dbReference type="InterPro" id="IPR016039">
    <property type="entry name" value="Thiolase-like"/>
</dbReference>
<dbReference type="RefSeq" id="WP_179445402.1">
    <property type="nucleotide sequence ID" value="NZ_JACBZS010000001.1"/>
</dbReference>
<sequence length="315" mass="33282">MPGTRIAAIGHYQPARVVTNAELETMVETTDEWITQRVGIRERRWAAPEETVADMAFAAAQDLLDKHPFDVTRIDMIVVATCTATDRSPNTAARVANRLGMEHAPATIDVNVACSGFPHAVALAQQAIATGSAENALVIGAEKLTDFTDFTDRSTMVLTADGAGAFLLTASETDEMSPVVWGSAPPLSDAVRIEAAEGFKFAQNGNAVYRWTTRALPEIAQQIIAKAGLEPTQLDAIVLHQANLRIIEPLARKIGAPQARVATDVVESGNTSAASIPLALSKLQDSADPLKPGSKALLFAFGGGVAYAGQVVTIP</sequence>
<organism evidence="5 6">
    <name type="scientific">Naumannella cuiyingiana</name>
    <dbReference type="NCBI Taxonomy" id="1347891"/>
    <lineage>
        <taxon>Bacteria</taxon>
        <taxon>Bacillati</taxon>
        <taxon>Actinomycetota</taxon>
        <taxon>Actinomycetes</taxon>
        <taxon>Propionibacteriales</taxon>
        <taxon>Propionibacteriaceae</taxon>
        <taxon>Naumannella</taxon>
    </lineage>
</organism>
<evidence type="ECO:0000313" key="5">
    <source>
        <dbReference type="EMBL" id="NYI71597.1"/>
    </source>
</evidence>
<dbReference type="CDD" id="cd00830">
    <property type="entry name" value="KAS_III"/>
    <property type="match status" value="1"/>
</dbReference>
<dbReference type="Proteomes" id="UP000527616">
    <property type="component" value="Unassembled WGS sequence"/>
</dbReference>
<evidence type="ECO:0000259" key="4">
    <source>
        <dbReference type="Pfam" id="PF08545"/>
    </source>
</evidence>
<accession>A0A7Z0D9V1</accession>
<dbReference type="PANTHER" id="PTHR34069">
    <property type="entry name" value="3-OXOACYL-[ACYL-CARRIER-PROTEIN] SYNTHASE 3"/>
    <property type="match status" value="1"/>
</dbReference>
<evidence type="ECO:0000313" key="6">
    <source>
        <dbReference type="Proteomes" id="UP000527616"/>
    </source>
</evidence>
<feature type="domain" description="Beta-ketoacyl-[acyl-carrier-protein] synthase III C-terminal" evidence="3">
    <location>
        <begin position="225"/>
        <end position="313"/>
    </location>
</feature>
<dbReference type="AlphaFoldDB" id="A0A7Z0D9V1"/>
<evidence type="ECO:0000259" key="3">
    <source>
        <dbReference type="Pfam" id="PF08541"/>
    </source>
</evidence>
<dbReference type="PANTHER" id="PTHR34069:SF2">
    <property type="entry name" value="BETA-KETOACYL-[ACYL-CARRIER-PROTEIN] SYNTHASE III"/>
    <property type="match status" value="1"/>
</dbReference>
<dbReference type="InterPro" id="IPR013747">
    <property type="entry name" value="ACP_syn_III_C"/>
</dbReference>
<dbReference type="GO" id="GO:0033818">
    <property type="term" value="F:beta-ketoacyl-acyl-carrier-protein synthase III activity"/>
    <property type="evidence" value="ECO:0007669"/>
    <property type="project" value="UniProtKB-EC"/>
</dbReference>
<dbReference type="Pfam" id="PF08545">
    <property type="entry name" value="ACP_syn_III"/>
    <property type="match status" value="1"/>
</dbReference>
<comment type="caution">
    <text evidence="5">The sequence shown here is derived from an EMBL/GenBank/DDBJ whole genome shotgun (WGS) entry which is preliminary data.</text>
</comment>
<keyword evidence="6" id="KW-1185">Reference proteome</keyword>
<evidence type="ECO:0000256" key="1">
    <source>
        <dbReference type="ARBA" id="ARBA00022679"/>
    </source>
</evidence>
<gene>
    <name evidence="5" type="ORF">GGQ54_002157</name>
</gene>
<reference evidence="5 6" key="1">
    <citation type="submission" date="2020-07" db="EMBL/GenBank/DDBJ databases">
        <title>Sequencing the genomes of 1000 actinobacteria strains.</title>
        <authorList>
            <person name="Klenk H.-P."/>
        </authorList>
    </citation>
    <scope>NUCLEOTIDE SEQUENCE [LARGE SCALE GENOMIC DNA]</scope>
    <source>
        <strain evidence="5 6">DSM 103164</strain>
    </source>
</reference>
<dbReference type="InterPro" id="IPR013751">
    <property type="entry name" value="ACP_syn_III_N"/>
</dbReference>
<dbReference type="NCBIfam" id="NF006829">
    <property type="entry name" value="PRK09352.1"/>
    <property type="match status" value="1"/>
</dbReference>
<proteinExistence type="predicted"/>
<name>A0A7Z0D9V1_9ACTN</name>
<dbReference type="SUPFAM" id="SSF53901">
    <property type="entry name" value="Thiolase-like"/>
    <property type="match status" value="1"/>
</dbReference>
<keyword evidence="2 5" id="KW-0012">Acyltransferase</keyword>